<evidence type="ECO:0000256" key="5">
    <source>
        <dbReference type="ARBA" id="ARBA00022553"/>
    </source>
</evidence>
<dbReference type="CDD" id="cd00130">
    <property type="entry name" value="PAS"/>
    <property type="match status" value="1"/>
</dbReference>
<reference evidence="18" key="1">
    <citation type="submission" date="2022-05" db="EMBL/GenBank/DDBJ databases">
        <authorList>
            <person name="Pankratov T."/>
        </authorList>
    </citation>
    <scope>NUCLEOTIDE SEQUENCE</scope>
    <source>
        <strain evidence="18">BP6-180914</strain>
    </source>
</reference>
<evidence type="ECO:0000259" key="17">
    <source>
        <dbReference type="PROSITE" id="PS50113"/>
    </source>
</evidence>
<dbReference type="InterPro" id="IPR036890">
    <property type="entry name" value="HATPase_C_sf"/>
</dbReference>
<dbReference type="InterPro" id="IPR000700">
    <property type="entry name" value="PAS-assoc_C"/>
</dbReference>
<feature type="domain" description="PAC" evidence="17">
    <location>
        <begin position="73"/>
        <end position="126"/>
    </location>
</feature>
<dbReference type="SUPFAM" id="SSF55874">
    <property type="entry name" value="ATPase domain of HSP90 chaperone/DNA topoisomerase II/histidine kinase"/>
    <property type="match status" value="1"/>
</dbReference>
<dbReference type="InterPro" id="IPR035965">
    <property type="entry name" value="PAS-like_dom_sf"/>
</dbReference>
<keyword evidence="19" id="KW-1185">Reference proteome</keyword>
<comment type="caution">
    <text evidence="18">The sequence shown here is derived from an EMBL/GenBank/DDBJ whole genome shotgun (WGS) entry which is preliminary data.</text>
</comment>
<dbReference type="PROSITE" id="PS50113">
    <property type="entry name" value="PAC"/>
    <property type="match status" value="1"/>
</dbReference>
<dbReference type="InterPro" id="IPR013655">
    <property type="entry name" value="PAS_fold_3"/>
</dbReference>
<keyword evidence="4" id="KW-0600">Photoreceptor protein</keyword>
<evidence type="ECO:0000256" key="6">
    <source>
        <dbReference type="ARBA" id="ARBA00022606"/>
    </source>
</evidence>
<dbReference type="InterPro" id="IPR011102">
    <property type="entry name" value="Sig_transdc_His_kinase_HWE"/>
</dbReference>
<dbReference type="Gene3D" id="3.30.565.10">
    <property type="entry name" value="Histidine kinase-like ATPase, C-terminal domain"/>
    <property type="match status" value="1"/>
</dbReference>
<dbReference type="EC" id="2.7.13.3" evidence="2"/>
<keyword evidence="12" id="KW-0418">Kinase</keyword>
<keyword evidence="16" id="KW-0675">Receptor</keyword>
<keyword evidence="9" id="KW-0808">Transferase</keyword>
<dbReference type="Gene3D" id="2.10.70.100">
    <property type="match status" value="1"/>
</dbReference>
<dbReference type="Gene3D" id="3.30.450.20">
    <property type="entry name" value="PAS domain"/>
    <property type="match status" value="1"/>
</dbReference>
<keyword evidence="10" id="KW-0677">Repeat</keyword>
<evidence type="ECO:0000256" key="1">
    <source>
        <dbReference type="ARBA" id="ARBA00000085"/>
    </source>
</evidence>
<keyword evidence="8" id="KW-0288">FMN</keyword>
<comment type="catalytic activity">
    <reaction evidence="1">
        <text>ATP + protein L-histidine = ADP + protein N-phospho-L-histidine.</text>
        <dbReference type="EC" id="2.7.13.3"/>
    </reaction>
</comment>
<dbReference type="InterPro" id="IPR001610">
    <property type="entry name" value="PAC"/>
</dbReference>
<evidence type="ECO:0000256" key="9">
    <source>
        <dbReference type="ARBA" id="ARBA00022679"/>
    </source>
</evidence>
<evidence type="ECO:0000313" key="19">
    <source>
        <dbReference type="Proteomes" id="UP001165667"/>
    </source>
</evidence>
<dbReference type="GO" id="GO:0009881">
    <property type="term" value="F:photoreceptor activity"/>
    <property type="evidence" value="ECO:0007669"/>
    <property type="project" value="UniProtKB-KW"/>
</dbReference>
<evidence type="ECO:0000256" key="7">
    <source>
        <dbReference type="ARBA" id="ARBA00022630"/>
    </source>
</evidence>
<evidence type="ECO:0000256" key="11">
    <source>
        <dbReference type="ARBA" id="ARBA00022741"/>
    </source>
</evidence>
<dbReference type="RefSeq" id="WP_282584442.1">
    <property type="nucleotide sequence ID" value="NZ_JAMOIM010000004.1"/>
</dbReference>
<evidence type="ECO:0000256" key="3">
    <source>
        <dbReference type="ARBA" id="ARBA00021740"/>
    </source>
</evidence>
<keyword evidence="6" id="KW-0716">Sensory transduction</keyword>
<dbReference type="PANTHER" id="PTHR41523:SF8">
    <property type="entry name" value="ETHYLENE RESPONSE SENSOR PROTEIN"/>
    <property type="match status" value="1"/>
</dbReference>
<dbReference type="PANTHER" id="PTHR41523">
    <property type="entry name" value="TWO-COMPONENT SYSTEM SENSOR PROTEIN"/>
    <property type="match status" value="1"/>
</dbReference>
<gene>
    <name evidence="18" type="ORF">M8523_08680</name>
</gene>
<keyword evidence="14" id="KW-0157">Chromophore</keyword>
<dbReference type="InterPro" id="IPR000014">
    <property type="entry name" value="PAS"/>
</dbReference>
<accession>A0AA41YVQ5</accession>
<dbReference type="SUPFAM" id="SSF55785">
    <property type="entry name" value="PYP-like sensor domain (PAS domain)"/>
    <property type="match status" value="1"/>
</dbReference>
<dbReference type="GO" id="GO:0004673">
    <property type="term" value="F:protein histidine kinase activity"/>
    <property type="evidence" value="ECO:0007669"/>
    <property type="project" value="UniProtKB-EC"/>
</dbReference>
<dbReference type="Proteomes" id="UP001165667">
    <property type="component" value="Unassembled WGS sequence"/>
</dbReference>
<evidence type="ECO:0000256" key="4">
    <source>
        <dbReference type="ARBA" id="ARBA00022543"/>
    </source>
</evidence>
<evidence type="ECO:0000256" key="16">
    <source>
        <dbReference type="ARBA" id="ARBA00023170"/>
    </source>
</evidence>
<evidence type="ECO:0000256" key="2">
    <source>
        <dbReference type="ARBA" id="ARBA00012438"/>
    </source>
</evidence>
<dbReference type="EMBL" id="JAMOIM010000004">
    <property type="protein sequence ID" value="MCW6508096.1"/>
    <property type="molecule type" value="Genomic_DNA"/>
</dbReference>
<evidence type="ECO:0000256" key="8">
    <source>
        <dbReference type="ARBA" id="ARBA00022643"/>
    </source>
</evidence>
<dbReference type="SMART" id="SM00911">
    <property type="entry name" value="HWE_HK"/>
    <property type="match status" value="1"/>
</dbReference>
<dbReference type="Pfam" id="PF07536">
    <property type="entry name" value="HWE_HK"/>
    <property type="match status" value="1"/>
</dbReference>
<keyword evidence="11" id="KW-0547">Nucleotide-binding</keyword>
<evidence type="ECO:0000256" key="15">
    <source>
        <dbReference type="ARBA" id="ARBA00023026"/>
    </source>
</evidence>
<keyword evidence="7" id="KW-0285">Flavoprotein</keyword>
<evidence type="ECO:0000256" key="13">
    <source>
        <dbReference type="ARBA" id="ARBA00022840"/>
    </source>
</evidence>
<evidence type="ECO:0000256" key="10">
    <source>
        <dbReference type="ARBA" id="ARBA00022737"/>
    </source>
</evidence>
<evidence type="ECO:0000256" key="14">
    <source>
        <dbReference type="ARBA" id="ARBA00022991"/>
    </source>
</evidence>
<keyword evidence="5" id="KW-0597">Phosphoprotein</keyword>
<evidence type="ECO:0000313" key="18">
    <source>
        <dbReference type="EMBL" id="MCW6508096.1"/>
    </source>
</evidence>
<proteinExistence type="predicted"/>
<dbReference type="Pfam" id="PF08447">
    <property type="entry name" value="PAS_3"/>
    <property type="match status" value="1"/>
</dbReference>
<evidence type="ECO:0000256" key="12">
    <source>
        <dbReference type="ARBA" id="ARBA00022777"/>
    </source>
</evidence>
<organism evidence="18 19">
    <name type="scientific">Lichenifustis flavocetrariae</name>
    <dbReference type="NCBI Taxonomy" id="2949735"/>
    <lineage>
        <taxon>Bacteria</taxon>
        <taxon>Pseudomonadati</taxon>
        <taxon>Pseudomonadota</taxon>
        <taxon>Alphaproteobacteria</taxon>
        <taxon>Hyphomicrobiales</taxon>
        <taxon>Lichenihabitantaceae</taxon>
        <taxon>Lichenifustis</taxon>
    </lineage>
</organism>
<dbReference type="GO" id="GO:0005524">
    <property type="term" value="F:ATP binding"/>
    <property type="evidence" value="ECO:0007669"/>
    <property type="project" value="UniProtKB-KW"/>
</dbReference>
<name>A0AA41YVQ5_9HYPH</name>
<keyword evidence="13" id="KW-0067">ATP-binding</keyword>
<dbReference type="AlphaFoldDB" id="A0AA41YVQ5"/>
<sequence>MSLVLAADNTGVWSWSPAKRKLSWDIRIASILGIEPDHQPEIEDFLSSIHADDRTPLDRLFRGIFNGEGIGEDDFEFRMRRLDDGRERWISARSRVFRDENGTVSEVIGTARDITDQKLHDIHLHMLLREITHRSKNLLAIIQAMARQTVKDSLTAEDFERRLSLRLRGLAASHELLAAQDWHGAHIEELIKGQFGDAFEQFRTRVILHGESVFVKPEAAQNIGLALNELATNAIRYGALSNQDGQVDVTWGIEESEEHDRRLRITWNEFGGPAVAPPRRQGFGRKVVERVAASALDGSVSLTFAPSGLQWSLRIPASFVLSGRPISRSEIPKFF</sequence>
<dbReference type="SMART" id="SM00086">
    <property type="entry name" value="PAC"/>
    <property type="match status" value="1"/>
</dbReference>
<keyword evidence="15" id="KW-0843">Virulence</keyword>
<protein>
    <recommendedName>
        <fullName evidence="3">Blue-light-activated histidine kinase</fullName>
        <ecNumber evidence="2">2.7.13.3</ecNumber>
    </recommendedName>
</protein>
<dbReference type="NCBIfam" id="TIGR00229">
    <property type="entry name" value="sensory_box"/>
    <property type="match status" value="1"/>
</dbReference>